<organism evidence="1 2">
    <name type="scientific">Globodera rostochiensis</name>
    <name type="common">Golden nematode worm</name>
    <name type="synonym">Heterodera rostochiensis</name>
    <dbReference type="NCBI Taxonomy" id="31243"/>
    <lineage>
        <taxon>Eukaryota</taxon>
        <taxon>Metazoa</taxon>
        <taxon>Ecdysozoa</taxon>
        <taxon>Nematoda</taxon>
        <taxon>Chromadorea</taxon>
        <taxon>Rhabditida</taxon>
        <taxon>Tylenchina</taxon>
        <taxon>Tylenchomorpha</taxon>
        <taxon>Tylenchoidea</taxon>
        <taxon>Heteroderidae</taxon>
        <taxon>Heteroderinae</taxon>
        <taxon>Globodera</taxon>
    </lineage>
</organism>
<evidence type="ECO:0000313" key="2">
    <source>
        <dbReference type="WBParaSite" id="Gr19_v10_g16413.t1"/>
    </source>
</evidence>
<keyword evidence="1" id="KW-1185">Reference proteome</keyword>
<accession>A0A914HDR0</accession>
<proteinExistence type="predicted"/>
<dbReference type="WBParaSite" id="Gr19_v10_g16413.t1">
    <property type="protein sequence ID" value="Gr19_v10_g16413.t1"/>
    <property type="gene ID" value="Gr19_v10_g16413"/>
</dbReference>
<evidence type="ECO:0000313" key="1">
    <source>
        <dbReference type="Proteomes" id="UP000887572"/>
    </source>
</evidence>
<dbReference type="Proteomes" id="UP000887572">
    <property type="component" value="Unplaced"/>
</dbReference>
<reference evidence="2" key="1">
    <citation type="submission" date="2022-11" db="UniProtKB">
        <authorList>
            <consortium name="WormBaseParasite"/>
        </authorList>
    </citation>
    <scope>IDENTIFICATION</scope>
</reference>
<dbReference type="AlphaFoldDB" id="A0A914HDR0"/>
<protein>
    <submittedName>
        <fullName evidence="2">Uncharacterized protein</fullName>
    </submittedName>
</protein>
<name>A0A914HDR0_GLORO</name>
<sequence length="85" mass="9469">MYVLRGNHLCCFGVRTESDRGVTSSRQDLLNGFRKSESIIKFKAETIVSIADLSVLFHGIKYCPFVGLLALLPLYNGIGSYKVQI</sequence>